<dbReference type="EMBL" id="JBHMAF010000041">
    <property type="protein sequence ID" value="MFB9758797.1"/>
    <property type="molecule type" value="Genomic_DNA"/>
</dbReference>
<comment type="caution">
    <text evidence="1">The sequence shown here is derived from an EMBL/GenBank/DDBJ whole genome shotgun (WGS) entry which is preliminary data.</text>
</comment>
<evidence type="ECO:0000313" key="1">
    <source>
        <dbReference type="EMBL" id="MFB9758797.1"/>
    </source>
</evidence>
<gene>
    <name evidence="1" type="ORF">ACFFMS_09905</name>
</gene>
<keyword evidence="2" id="KW-1185">Reference proteome</keyword>
<sequence>MNNAEQIIESSGVLVETMKKYLYILDAQIERLEAVIGGIQQVVLEEGHSSVLPSGTTINWTERLGSTEKELEIMKELRDTIANS</sequence>
<dbReference type="RefSeq" id="WP_379949081.1">
    <property type="nucleotide sequence ID" value="NZ_JBHMAF010000041.1"/>
</dbReference>
<reference evidence="1 2" key="1">
    <citation type="submission" date="2024-09" db="EMBL/GenBank/DDBJ databases">
        <authorList>
            <person name="Sun Q."/>
            <person name="Mori K."/>
        </authorList>
    </citation>
    <scope>NUCLEOTIDE SEQUENCE [LARGE SCALE GENOMIC DNA]</scope>
    <source>
        <strain evidence="1 2">JCM 11201</strain>
    </source>
</reference>
<dbReference type="Proteomes" id="UP001589609">
    <property type="component" value="Unassembled WGS sequence"/>
</dbReference>
<evidence type="ECO:0000313" key="2">
    <source>
        <dbReference type="Proteomes" id="UP001589609"/>
    </source>
</evidence>
<name>A0ABV5WEI4_9BACI</name>
<accession>A0ABV5WEI4</accession>
<proteinExistence type="predicted"/>
<organism evidence="1 2">
    <name type="scientific">Ectobacillus funiculus</name>
    <dbReference type="NCBI Taxonomy" id="137993"/>
    <lineage>
        <taxon>Bacteria</taxon>
        <taxon>Bacillati</taxon>
        <taxon>Bacillota</taxon>
        <taxon>Bacilli</taxon>
        <taxon>Bacillales</taxon>
        <taxon>Bacillaceae</taxon>
        <taxon>Ectobacillus</taxon>
    </lineage>
</organism>
<protein>
    <submittedName>
        <fullName evidence="1">Uncharacterized protein</fullName>
    </submittedName>
</protein>